<dbReference type="OrthoDB" id="9806130at2"/>
<dbReference type="Pfam" id="PF13493">
    <property type="entry name" value="DUF4118"/>
    <property type="match status" value="1"/>
</dbReference>
<dbReference type="Proteomes" id="UP000249842">
    <property type="component" value="Unassembled WGS sequence"/>
</dbReference>
<reference evidence="15" key="1">
    <citation type="submission" date="2018-05" db="EMBL/GenBank/DDBJ databases">
        <authorList>
            <person name="Li X."/>
        </authorList>
    </citation>
    <scope>NUCLEOTIDE SEQUENCE [LARGE SCALE GENOMIC DNA]</scope>
    <source>
        <strain evidence="15">HKS-05</strain>
    </source>
</reference>
<feature type="domain" description="Sensor protein KdpD transmembrane" evidence="13">
    <location>
        <begin position="50"/>
        <end position="156"/>
    </location>
</feature>
<protein>
    <recommendedName>
        <fullName evidence="13">Sensor protein KdpD transmembrane domain-containing protein</fullName>
    </recommendedName>
</protein>
<evidence type="ECO:0000313" key="14">
    <source>
        <dbReference type="EMBL" id="RAK60233.1"/>
    </source>
</evidence>
<gene>
    <name evidence="14" type="ORF">DJ021_10675</name>
</gene>
<evidence type="ECO:0000259" key="13">
    <source>
        <dbReference type="Pfam" id="PF13493"/>
    </source>
</evidence>
<dbReference type="EMBL" id="QFYP01000001">
    <property type="protein sequence ID" value="RAK60233.1"/>
    <property type="molecule type" value="Genomic_DNA"/>
</dbReference>
<organism evidence="14 15">
    <name type="scientific">Phenylobacterium hankyongense</name>
    <dbReference type="NCBI Taxonomy" id="1813876"/>
    <lineage>
        <taxon>Bacteria</taxon>
        <taxon>Pseudomonadati</taxon>
        <taxon>Pseudomonadota</taxon>
        <taxon>Alphaproteobacteria</taxon>
        <taxon>Caulobacterales</taxon>
        <taxon>Caulobacteraceae</taxon>
        <taxon>Phenylobacterium</taxon>
    </lineage>
</organism>
<keyword evidence="10 12" id="KW-0472">Membrane</keyword>
<keyword evidence="2" id="KW-0597">Phosphoprotein</keyword>
<keyword evidence="4 12" id="KW-0812">Transmembrane</keyword>
<accession>A0A328AZ83</accession>
<evidence type="ECO:0000256" key="3">
    <source>
        <dbReference type="ARBA" id="ARBA00022679"/>
    </source>
</evidence>
<keyword evidence="7" id="KW-0067">ATP-binding</keyword>
<sequence>MRRGVSGRLPSATPERPMASDIAFPSSPPELEGRDATLGRPARRTPALGYALSLLLVAAASVVAFVVDHIVATPNLSLVFVLPVIVAALSFGWGPALVAALVGVAVFDFLFVEPRMTFAVASPTDIWALFLLLLVAAIASTVGAQSRGRALAARRAAQQAEALHALAHGIIDSQPHAALIKTAADALGRIFDAPAVVLAERDGKLAPAAASGDANLSAADQEAAQWALANDKPTRAETYPFDQADFDFWPVQVPANHRLVLGVKLTGRAEGRPDVPDRHVELVAAYLAAAASEPGGRKRP</sequence>
<evidence type="ECO:0000256" key="8">
    <source>
        <dbReference type="ARBA" id="ARBA00022989"/>
    </source>
</evidence>
<keyword evidence="6" id="KW-0418">Kinase</keyword>
<evidence type="ECO:0000256" key="5">
    <source>
        <dbReference type="ARBA" id="ARBA00022741"/>
    </source>
</evidence>
<dbReference type="GO" id="GO:0005886">
    <property type="term" value="C:plasma membrane"/>
    <property type="evidence" value="ECO:0007669"/>
    <property type="project" value="TreeGrafter"/>
</dbReference>
<keyword evidence="8 12" id="KW-1133">Transmembrane helix</keyword>
<feature type="transmembrane region" description="Helical" evidence="12">
    <location>
        <begin position="47"/>
        <end position="67"/>
    </location>
</feature>
<dbReference type="PANTHER" id="PTHR45569:SF1">
    <property type="entry name" value="SENSOR PROTEIN KDPD"/>
    <property type="match status" value="1"/>
</dbReference>
<dbReference type="InterPro" id="IPR029016">
    <property type="entry name" value="GAF-like_dom_sf"/>
</dbReference>
<dbReference type="Gene3D" id="1.20.120.620">
    <property type="entry name" value="Backbone structure of the membrane domain of e. Coli histidine kinase receptor kdpd"/>
    <property type="match status" value="1"/>
</dbReference>
<dbReference type="PANTHER" id="PTHR45569">
    <property type="entry name" value="SENSOR PROTEIN KDPD"/>
    <property type="match status" value="1"/>
</dbReference>
<comment type="caution">
    <text evidence="14">The sequence shown here is derived from an EMBL/GenBank/DDBJ whole genome shotgun (WGS) entry which is preliminary data.</text>
</comment>
<feature type="region of interest" description="Disordered" evidence="11">
    <location>
        <begin position="1"/>
        <end position="37"/>
    </location>
</feature>
<dbReference type="AlphaFoldDB" id="A0A328AZ83"/>
<dbReference type="GO" id="GO:0005524">
    <property type="term" value="F:ATP binding"/>
    <property type="evidence" value="ECO:0007669"/>
    <property type="project" value="UniProtKB-KW"/>
</dbReference>
<proteinExistence type="predicted"/>
<evidence type="ECO:0000256" key="7">
    <source>
        <dbReference type="ARBA" id="ARBA00022840"/>
    </source>
</evidence>
<comment type="subcellular location">
    <subcellularLocation>
        <location evidence="1">Membrane</location>
        <topology evidence="1">Multi-pass membrane protein</topology>
    </subcellularLocation>
</comment>
<dbReference type="GO" id="GO:0000155">
    <property type="term" value="F:phosphorelay sensor kinase activity"/>
    <property type="evidence" value="ECO:0007669"/>
    <property type="project" value="TreeGrafter"/>
</dbReference>
<dbReference type="Gene3D" id="3.30.450.40">
    <property type="match status" value="1"/>
</dbReference>
<keyword evidence="9" id="KW-0902">Two-component regulatory system</keyword>
<dbReference type="InterPro" id="IPR025201">
    <property type="entry name" value="KdpD_TM"/>
</dbReference>
<dbReference type="InterPro" id="IPR038318">
    <property type="entry name" value="KdpD_sf"/>
</dbReference>
<evidence type="ECO:0000256" key="11">
    <source>
        <dbReference type="SAM" id="MobiDB-lite"/>
    </source>
</evidence>
<keyword evidence="15" id="KW-1185">Reference proteome</keyword>
<dbReference type="InterPro" id="IPR052023">
    <property type="entry name" value="Histidine_kinase_KdpD"/>
</dbReference>
<evidence type="ECO:0000256" key="2">
    <source>
        <dbReference type="ARBA" id="ARBA00022553"/>
    </source>
</evidence>
<evidence type="ECO:0000313" key="15">
    <source>
        <dbReference type="Proteomes" id="UP000249842"/>
    </source>
</evidence>
<keyword evidence="5" id="KW-0547">Nucleotide-binding</keyword>
<evidence type="ECO:0000256" key="10">
    <source>
        <dbReference type="ARBA" id="ARBA00023136"/>
    </source>
</evidence>
<evidence type="ECO:0000256" key="4">
    <source>
        <dbReference type="ARBA" id="ARBA00022692"/>
    </source>
</evidence>
<evidence type="ECO:0000256" key="1">
    <source>
        <dbReference type="ARBA" id="ARBA00004141"/>
    </source>
</evidence>
<evidence type="ECO:0000256" key="12">
    <source>
        <dbReference type="SAM" id="Phobius"/>
    </source>
</evidence>
<evidence type="ECO:0000256" key="6">
    <source>
        <dbReference type="ARBA" id="ARBA00022777"/>
    </source>
</evidence>
<feature type="transmembrane region" description="Helical" evidence="12">
    <location>
        <begin position="126"/>
        <end position="144"/>
    </location>
</feature>
<evidence type="ECO:0000256" key="9">
    <source>
        <dbReference type="ARBA" id="ARBA00023012"/>
    </source>
</evidence>
<name>A0A328AZ83_9CAUL</name>
<feature type="transmembrane region" description="Helical" evidence="12">
    <location>
        <begin position="79"/>
        <end position="106"/>
    </location>
</feature>
<keyword evidence="3" id="KW-0808">Transferase</keyword>